<dbReference type="InterPro" id="IPR036388">
    <property type="entry name" value="WH-like_DNA-bd_sf"/>
</dbReference>
<dbReference type="Gene3D" id="1.10.10.10">
    <property type="entry name" value="Winged helix-like DNA-binding domain superfamily/Winged helix DNA-binding domain"/>
    <property type="match status" value="1"/>
</dbReference>
<dbReference type="RefSeq" id="WP_205386609.1">
    <property type="nucleotide sequence ID" value="NZ_JAFFZS010000040.1"/>
</dbReference>
<protein>
    <submittedName>
        <fullName evidence="5">GntR family transcriptional regulator</fullName>
    </submittedName>
</protein>
<comment type="caution">
    <text evidence="5">The sequence shown here is derived from an EMBL/GenBank/DDBJ whole genome shotgun (WGS) entry which is preliminary data.</text>
</comment>
<dbReference type="PANTHER" id="PTHR43537">
    <property type="entry name" value="TRANSCRIPTIONAL REGULATOR, GNTR FAMILY"/>
    <property type="match status" value="1"/>
</dbReference>
<dbReference type="Pfam" id="PF00392">
    <property type="entry name" value="GntR"/>
    <property type="match status" value="1"/>
</dbReference>
<organism evidence="5 6">
    <name type="scientific">Streptomyces actuosus</name>
    <dbReference type="NCBI Taxonomy" id="1885"/>
    <lineage>
        <taxon>Bacteria</taxon>
        <taxon>Bacillati</taxon>
        <taxon>Actinomycetota</taxon>
        <taxon>Actinomycetes</taxon>
        <taxon>Kitasatosporales</taxon>
        <taxon>Streptomycetaceae</taxon>
        <taxon>Streptomyces</taxon>
    </lineage>
</organism>
<keyword evidence="6" id="KW-1185">Reference proteome</keyword>
<dbReference type="InterPro" id="IPR000524">
    <property type="entry name" value="Tscrpt_reg_HTH_GntR"/>
</dbReference>
<dbReference type="EMBL" id="JAFFZS010000040">
    <property type="protein sequence ID" value="MBN0048476.1"/>
    <property type="molecule type" value="Genomic_DNA"/>
</dbReference>
<gene>
    <name evidence="5" type="ORF">JS756_31115</name>
</gene>
<sequence length="241" mass="25963">MPDTLRTEERISTRRTLTDEVMEKVQQMVRCGELRAGKLYSVYQLAEALGISRSPVRDGLLKLEAAGLVGFERNRGFRVTVPSARQIVEIFAIRLALEPPAVARVAAHRDPAVAGRLRQTMAAMEKAAASLDEPSFWAHDQDFHNTILTAAGNSQAATVVRDLRERTRLIGPGTTTAARSLPAVAAEHRPVLDAIAAGDGVTASARMRAHLEATGRLLSAQTAAVPSDDPGVDALWRDIVG</sequence>
<reference evidence="5 6" key="1">
    <citation type="submission" date="2021-02" db="EMBL/GenBank/DDBJ databases">
        <title>Whole genome sequencing of Streptomyces actuosus VRA1.</title>
        <authorList>
            <person name="Sen G."/>
            <person name="Sen A."/>
        </authorList>
    </citation>
    <scope>NUCLEOTIDE SEQUENCE [LARGE SCALE GENOMIC DNA]</scope>
    <source>
        <strain evidence="5 6">VRA1</strain>
    </source>
</reference>
<dbReference type="PANTHER" id="PTHR43537:SF45">
    <property type="entry name" value="GNTR FAMILY REGULATORY PROTEIN"/>
    <property type="match status" value="1"/>
</dbReference>
<dbReference type="InterPro" id="IPR008920">
    <property type="entry name" value="TF_FadR/GntR_C"/>
</dbReference>
<accession>A0ABS2VZA4</accession>
<dbReference type="InterPro" id="IPR036390">
    <property type="entry name" value="WH_DNA-bd_sf"/>
</dbReference>
<dbReference type="Pfam" id="PF07729">
    <property type="entry name" value="FCD"/>
    <property type="match status" value="1"/>
</dbReference>
<keyword evidence="1" id="KW-0805">Transcription regulation</keyword>
<feature type="domain" description="HTH gntR-type" evidence="4">
    <location>
        <begin position="15"/>
        <end position="82"/>
    </location>
</feature>
<dbReference type="SUPFAM" id="SSF46785">
    <property type="entry name" value="Winged helix' DNA-binding domain"/>
    <property type="match status" value="1"/>
</dbReference>
<evidence type="ECO:0000313" key="6">
    <source>
        <dbReference type="Proteomes" id="UP000788262"/>
    </source>
</evidence>
<keyword evidence="3" id="KW-0804">Transcription</keyword>
<dbReference type="Proteomes" id="UP000788262">
    <property type="component" value="Unassembled WGS sequence"/>
</dbReference>
<evidence type="ECO:0000256" key="3">
    <source>
        <dbReference type="ARBA" id="ARBA00023163"/>
    </source>
</evidence>
<dbReference type="InterPro" id="IPR011711">
    <property type="entry name" value="GntR_C"/>
</dbReference>
<evidence type="ECO:0000256" key="1">
    <source>
        <dbReference type="ARBA" id="ARBA00023015"/>
    </source>
</evidence>
<evidence type="ECO:0000313" key="5">
    <source>
        <dbReference type="EMBL" id="MBN0048476.1"/>
    </source>
</evidence>
<dbReference type="PROSITE" id="PS50949">
    <property type="entry name" value="HTH_GNTR"/>
    <property type="match status" value="1"/>
</dbReference>
<name>A0ABS2VZA4_STRAS</name>
<dbReference type="Gene3D" id="1.20.120.530">
    <property type="entry name" value="GntR ligand-binding domain-like"/>
    <property type="match status" value="1"/>
</dbReference>
<keyword evidence="2" id="KW-0238">DNA-binding</keyword>
<evidence type="ECO:0000259" key="4">
    <source>
        <dbReference type="PROSITE" id="PS50949"/>
    </source>
</evidence>
<dbReference type="SMART" id="SM00895">
    <property type="entry name" value="FCD"/>
    <property type="match status" value="1"/>
</dbReference>
<proteinExistence type="predicted"/>
<evidence type="ECO:0000256" key="2">
    <source>
        <dbReference type="ARBA" id="ARBA00023125"/>
    </source>
</evidence>
<dbReference type="SMART" id="SM00345">
    <property type="entry name" value="HTH_GNTR"/>
    <property type="match status" value="1"/>
</dbReference>
<dbReference type="SUPFAM" id="SSF48008">
    <property type="entry name" value="GntR ligand-binding domain-like"/>
    <property type="match status" value="1"/>
</dbReference>
<dbReference type="PRINTS" id="PR00035">
    <property type="entry name" value="HTHGNTR"/>
</dbReference>